<evidence type="ECO:0000259" key="2">
    <source>
        <dbReference type="Pfam" id="PF17919"/>
    </source>
</evidence>
<dbReference type="PANTHER" id="PTHR37984:SF5">
    <property type="entry name" value="PROTEIN NYNRIN-LIKE"/>
    <property type="match status" value="1"/>
</dbReference>
<dbReference type="Pfam" id="PF17919">
    <property type="entry name" value="RT_RNaseH_2"/>
    <property type="match status" value="1"/>
</dbReference>
<dbReference type="EMBL" id="JAAGAX010000006">
    <property type="protein sequence ID" value="KAF2310483.1"/>
    <property type="molecule type" value="Genomic_DNA"/>
</dbReference>
<dbReference type="Proteomes" id="UP000467840">
    <property type="component" value="Chromosome 14"/>
</dbReference>
<name>A0A6A6MDM6_HEVBR</name>
<evidence type="ECO:0000313" key="3">
    <source>
        <dbReference type="EMBL" id="KAF2310483.1"/>
    </source>
</evidence>
<reference evidence="3 4" key="1">
    <citation type="journal article" date="2020" name="Mol. Plant">
        <title>The Chromosome-Based Rubber Tree Genome Provides New Insights into Spurge Genome Evolution and Rubber Biosynthesis.</title>
        <authorList>
            <person name="Liu J."/>
            <person name="Shi C."/>
            <person name="Shi C.C."/>
            <person name="Li W."/>
            <person name="Zhang Q.J."/>
            <person name="Zhang Y."/>
            <person name="Li K."/>
            <person name="Lu H.F."/>
            <person name="Shi C."/>
            <person name="Zhu S.T."/>
            <person name="Xiao Z.Y."/>
            <person name="Nan H."/>
            <person name="Yue Y."/>
            <person name="Zhu X.G."/>
            <person name="Wu Y."/>
            <person name="Hong X.N."/>
            <person name="Fan G.Y."/>
            <person name="Tong Y."/>
            <person name="Zhang D."/>
            <person name="Mao C.L."/>
            <person name="Liu Y.L."/>
            <person name="Hao S.J."/>
            <person name="Liu W.Q."/>
            <person name="Lv M.Q."/>
            <person name="Zhang H.B."/>
            <person name="Liu Y."/>
            <person name="Hu-Tang G.R."/>
            <person name="Wang J.P."/>
            <person name="Wang J.H."/>
            <person name="Sun Y.H."/>
            <person name="Ni S.B."/>
            <person name="Chen W.B."/>
            <person name="Zhang X.C."/>
            <person name="Jiao Y.N."/>
            <person name="Eichler E.E."/>
            <person name="Li G.H."/>
            <person name="Liu X."/>
            <person name="Gao L.Z."/>
        </authorList>
    </citation>
    <scope>NUCLEOTIDE SEQUENCE [LARGE SCALE GENOMIC DNA]</scope>
    <source>
        <strain evidence="4">cv. GT1</strain>
        <tissue evidence="3">Leaf</tissue>
    </source>
</reference>
<evidence type="ECO:0000256" key="1">
    <source>
        <dbReference type="ARBA" id="ARBA00023268"/>
    </source>
</evidence>
<keyword evidence="4" id="KW-1185">Reference proteome</keyword>
<dbReference type="PANTHER" id="PTHR37984">
    <property type="entry name" value="PROTEIN CBG26694"/>
    <property type="match status" value="1"/>
</dbReference>
<evidence type="ECO:0000313" key="4">
    <source>
        <dbReference type="Proteomes" id="UP000467840"/>
    </source>
</evidence>
<keyword evidence="1" id="KW-0511">Multifunctional enzyme</keyword>
<dbReference type="InterPro" id="IPR050951">
    <property type="entry name" value="Retrovirus_Pol_polyprotein"/>
</dbReference>
<sequence length="262" mass="30695">MLLNMDGKLDTNAFIDWLDGIEEYYDFYHMFDLERVCFAKIKLTGATRKYWQSVQHNMKRLKEPPITQWAIMKSKLKKNRELFPVLHRFINRLRLDIQKELKLHSPETIEEAYHKALEIKSYYHFPTSRRFASQLINLGLYHDVLNHGKDNTYVFKLNEKKNHFDTCQTFQKNSSSKPKPKSSLKTKATAKAFDEIKLKITKAPVLGHPNFDKVFEVACDASSVGIGGVLSEEGHPISFFSEKLNEAKQWYSTYDREFYAIV</sequence>
<dbReference type="SUPFAM" id="SSF56672">
    <property type="entry name" value="DNA/RNA polymerases"/>
    <property type="match status" value="1"/>
</dbReference>
<gene>
    <name evidence="3" type="ORF">GH714_012830</name>
</gene>
<proteinExistence type="predicted"/>
<protein>
    <recommendedName>
        <fullName evidence="2">Reverse transcriptase/retrotransposon-derived protein RNase H-like domain-containing protein</fullName>
    </recommendedName>
</protein>
<dbReference type="AlphaFoldDB" id="A0A6A6MDM6"/>
<organism evidence="3 4">
    <name type="scientific">Hevea brasiliensis</name>
    <name type="common">Para rubber tree</name>
    <name type="synonym">Siphonia brasiliensis</name>
    <dbReference type="NCBI Taxonomy" id="3981"/>
    <lineage>
        <taxon>Eukaryota</taxon>
        <taxon>Viridiplantae</taxon>
        <taxon>Streptophyta</taxon>
        <taxon>Embryophyta</taxon>
        <taxon>Tracheophyta</taxon>
        <taxon>Spermatophyta</taxon>
        <taxon>Magnoliopsida</taxon>
        <taxon>eudicotyledons</taxon>
        <taxon>Gunneridae</taxon>
        <taxon>Pentapetalae</taxon>
        <taxon>rosids</taxon>
        <taxon>fabids</taxon>
        <taxon>Malpighiales</taxon>
        <taxon>Euphorbiaceae</taxon>
        <taxon>Crotonoideae</taxon>
        <taxon>Micrandreae</taxon>
        <taxon>Hevea</taxon>
    </lineage>
</organism>
<dbReference type="GO" id="GO:0003824">
    <property type="term" value="F:catalytic activity"/>
    <property type="evidence" value="ECO:0007669"/>
    <property type="project" value="UniProtKB-KW"/>
</dbReference>
<dbReference type="InterPro" id="IPR043502">
    <property type="entry name" value="DNA/RNA_pol_sf"/>
</dbReference>
<comment type="caution">
    <text evidence="3">The sequence shown here is derived from an EMBL/GenBank/DDBJ whole genome shotgun (WGS) entry which is preliminary data.</text>
</comment>
<feature type="domain" description="Reverse transcriptase/retrotransposon-derived protein RNase H-like" evidence="2">
    <location>
        <begin position="187"/>
        <end position="262"/>
    </location>
</feature>
<dbReference type="InterPro" id="IPR041577">
    <property type="entry name" value="RT_RNaseH_2"/>
</dbReference>
<accession>A0A6A6MDM6</accession>